<sequence>MKQPVSLFIMDVTNSSDESHWIELSNYLQQWENHISNWCNDTIPFIVSHRRGDEILFIGKYLFSAYTVAYTISQHWKYDNHKPYFGLSYGFIDEDIERIDIEIWNHPLIKKAKKASENIKTDKKRKRNMLFGAEEQKDVINKTDIINLLLENQQALLENQSENQKLIYSLYSIFNEQKKIAQLLNKTQATISTHYKRGKCELLNENYDKVQKILGCYGSAEYAAVKEILLAIDSLNSSIQKNLEGNLTQIYPDL</sequence>
<name>A0ABU6NRX5_9BACI</name>
<dbReference type="EMBL" id="JARTFS010000001">
    <property type="protein sequence ID" value="MED4399897.1"/>
    <property type="molecule type" value="Genomic_DNA"/>
</dbReference>
<protein>
    <recommendedName>
        <fullName evidence="3">Sigma-70 family RNA polymerase sigma factor</fullName>
    </recommendedName>
</protein>
<dbReference type="RefSeq" id="WP_328014610.1">
    <property type="nucleotide sequence ID" value="NZ_JARTFS010000001.1"/>
</dbReference>
<evidence type="ECO:0000313" key="1">
    <source>
        <dbReference type="EMBL" id="MED4399897.1"/>
    </source>
</evidence>
<evidence type="ECO:0000313" key="2">
    <source>
        <dbReference type="Proteomes" id="UP001342826"/>
    </source>
</evidence>
<evidence type="ECO:0008006" key="3">
    <source>
        <dbReference type="Google" id="ProtNLM"/>
    </source>
</evidence>
<dbReference type="Proteomes" id="UP001342826">
    <property type="component" value="Unassembled WGS sequence"/>
</dbReference>
<organism evidence="1 2">
    <name type="scientific">Metabacillus fastidiosus</name>
    <dbReference type="NCBI Taxonomy" id="1458"/>
    <lineage>
        <taxon>Bacteria</taxon>
        <taxon>Bacillati</taxon>
        <taxon>Bacillota</taxon>
        <taxon>Bacilli</taxon>
        <taxon>Bacillales</taxon>
        <taxon>Bacillaceae</taxon>
        <taxon>Metabacillus</taxon>
    </lineage>
</organism>
<gene>
    <name evidence="1" type="ORF">P9271_00795</name>
</gene>
<proteinExistence type="predicted"/>
<comment type="caution">
    <text evidence="1">The sequence shown here is derived from an EMBL/GenBank/DDBJ whole genome shotgun (WGS) entry which is preliminary data.</text>
</comment>
<keyword evidence="2" id="KW-1185">Reference proteome</keyword>
<reference evidence="1 2" key="1">
    <citation type="submission" date="2023-03" db="EMBL/GenBank/DDBJ databases">
        <title>Bacillus Genome Sequencing.</title>
        <authorList>
            <person name="Dunlap C."/>
        </authorList>
    </citation>
    <scope>NUCLEOTIDE SEQUENCE [LARGE SCALE GENOMIC DNA]</scope>
    <source>
        <strain evidence="1 2">NRS-1717</strain>
    </source>
</reference>
<accession>A0ABU6NRX5</accession>